<gene>
    <name evidence="3" type="ORF">SAMN05421867_12246</name>
</gene>
<keyword evidence="4" id="KW-1185">Reference proteome</keyword>
<feature type="compositionally biased region" description="Basic and acidic residues" evidence="1">
    <location>
        <begin position="254"/>
        <end position="266"/>
    </location>
</feature>
<feature type="compositionally biased region" description="Low complexity" evidence="1">
    <location>
        <begin position="426"/>
        <end position="458"/>
    </location>
</feature>
<feature type="compositionally biased region" description="Acidic residues" evidence="1">
    <location>
        <begin position="344"/>
        <end position="354"/>
    </location>
</feature>
<reference evidence="3 4" key="1">
    <citation type="submission" date="2016-10" db="EMBL/GenBank/DDBJ databases">
        <authorList>
            <person name="de Groot N.N."/>
        </authorList>
    </citation>
    <scope>NUCLEOTIDE SEQUENCE [LARGE SCALE GENOMIC DNA]</scope>
    <source>
        <strain evidence="3 4">CGMCC 4.6945</strain>
    </source>
</reference>
<feature type="compositionally biased region" description="Basic and acidic residues" evidence="1">
    <location>
        <begin position="387"/>
        <end position="406"/>
    </location>
</feature>
<feature type="transmembrane region" description="Helical" evidence="2">
    <location>
        <begin position="195"/>
        <end position="215"/>
    </location>
</feature>
<dbReference type="OrthoDB" id="3249401at2"/>
<evidence type="ECO:0000313" key="3">
    <source>
        <dbReference type="EMBL" id="SFB41305.1"/>
    </source>
</evidence>
<feature type="region of interest" description="Disordered" evidence="1">
    <location>
        <begin position="289"/>
        <end position="313"/>
    </location>
</feature>
<name>A0A1I1ATA2_9CELL</name>
<dbReference type="AlphaFoldDB" id="A0A1I1ATA2"/>
<feature type="compositionally biased region" description="Acidic residues" evidence="1">
    <location>
        <begin position="375"/>
        <end position="386"/>
    </location>
</feature>
<keyword evidence="2" id="KW-0812">Transmembrane</keyword>
<feature type="region of interest" description="Disordered" evidence="1">
    <location>
        <begin position="344"/>
        <end position="458"/>
    </location>
</feature>
<evidence type="ECO:0000313" key="4">
    <source>
        <dbReference type="Proteomes" id="UP000199012"/>
    </source>
</evidence>
<protein>
    <submittedName>
        <fullName evidence="3">Uncharacterized protein</fullName>
    </submittedName>
</protein>
<keyword evidence="2" id="KW-1133">Transmembrane helix</keyword>
<dbReference type="STRING" id="988821.SAMN05421867_12246"/>
<dbReference type="Proteomes" id="UP000199012">
    <property type="component" value="Unassembled WGS sequence"/>
</dbReference>
<dbReference type="EMBL" id="FOKA01000022">
    <property type="protein sequence ID" value="SFB41305.1"/>
    <property type="molecule type" value="Genomic_DNA"/>
</dbReference>
<sequence length="620" mass="61693">MLTRLIHAAVGVVGVVLVLLGVASATLWRADDVLRATATARTPLVVTDLGVLELGGDPVTVRVTAPGGAPVVLAVGRDTDVAGWVGTDAVTRVTGLSDWDTLATTTTSTATPTPTAEGSASPAPSESAEAPAEGEAAAVADPAGSDLWVVQATGEGSAELVWPAQEGRWTLLAAAPGGERPTISLAWPRVVTTPWLWPLVVSGAVLVLLSAVLLARGVARARRREEPLPVTTGSLPVVTDPDGVPLTPTRRRLREAEEAARREAGTRRPRTGEVPIASAGAVATAAAAAASLPDEAGPDEVTRSTVAPGGPVAEGAQRDEEVALPELAPDEVALPELAADEVAADEVAPDEVAADEAPGGVTPAEQAPANGADEGTTEEVPAEEGPADERAADQALLEERGVDERPAGGATTDGPAIEAAGEEPTEPAAPGDALVAGAGPADAGSSPGGATAAPVAAAAARPWWRRLLGAPAAAVGATDDGGAGSSGTPAAGPEDHGPGSSADGPGPDEEHDPTLLPVPAWPATGSSAPSTRGDAWRRTWGLADGSTSTRTAGPAADDQGDEDADAARTGTSAEDVAVAGDGHDDAPSDDATSDAEPDDAQPDDAQPDDAPSADDERDDR</sequence>
<feature type="region of interest" description="Disordered" evidence="1">
    <location>
        <begin position="104"/>
        <end position="136"/>
    </location>
</feature>
<accession>A0A1I1ATA2</accession>
<dbReference type="RefSeq" id="WP_090035090.1">
    <property type="nucleotide sequence ID" value="NZ_BONM01000029.1"/>
</dbReference>
<feature type="region of interest" description="Disordered" evidence="1">
    <location>
        <begin position="475"/>
        <end position="620"/>
    </location>
</feature>
<feature type="compositionally biased region" description="Low complexity" evidence="1">
    <location>
        <begin position="486"/>
        <end position="505"/>
    </location>
</feature>
<feature type="compositionally biased region" description="Acidic residues" evidence="1">
    <location>
        <begin position="587"/>
        <end position="620"/>
    </location>
</feature>
<evidence type="ECO:0000256" key="2">
    <source>
        <dbReference type="SAM" id="Phobius"/>
    </source>
</evidence>
<keyword evidence="2" id="KW-0472">Membrane</keyword>
<evidence type="ECO:0000256" key="1">
    <source>
        <dbReference type="SAM" id="MobiDB-lite"/>
    </source>
</evidence>
<proteinExistence type="predicted"/>
<feature type="region of interest" description="Disordered" evidence="1">
    <location>
        <begin position="230"/>
        <end position="277"/>
    </location>
</feature>
<organism evidence="3 4">
    <name type="scientific">Cellulomonas marina</name>
    <dbReference type="NCBI Taxonomy" id="988821"/>
    <lineage>
        <taxon>Bacteria</taxon>
        <taxon>Bacillati</taxon>
        <taxon>Actinomycetota</taxon>
        <taxon>Actinomycetes</taxon>
        <taxon>Micrococcales</taxon>
        <taxon>Cellulomonadaceae</taxon>
        <taxon>Cellulomonas</taxon>
    </lineage>
</organism>